<dbReference type="Proteomes" id="UP000234681">
    <property type="component" value="Chromosome 1"/>
</dbReference>
<sequence>MAPEGLLSRCGHSSILDFCLRVKSVSVPFEYWVAYVLVST</sequence>
<evidence type="ECO:0000313" key="2">
    <source>
        <dbReference type="Proteomes" id="UP000234681"/>
    </source>
</evidence>
<name>A6J8G1_RAT</name>
<protein>
    <submittedName>
        <fullName evidence="1">RCG54097</fullName>
    </submittedName>
</protein>
<proteinExistence type="predicted"/>
<organism evidence="1 2">
    <name type="scientific">Rattus norvegicus</name>
    <name type="common">Rat</name>
    <dbReference type="NCBI Taxonomy" id="10116"/>
    <lineage>
        <taxon>Eukaryota</taxon>
        <taxon>Metazoa</taxon>
        <taxon>Chordata</taxon>
        <taxon>Craniata</taxon>
        <taxon>Vertebrata</taxon>
        <taxon>Euteleostomi</taxon>
        <taxon>Mammalia</taxon>
        <taxon>Eutheria</taxon>
        <taxon>Euarchontoglires</taxon>
        <taxon>Glires</taxon>
        <taxon>Rodentia</taxon>
        <taxon>Myomorpha</taxon>
        <taxon>Muroidea</taxon>
        <taxon>Muridae</taxon>
        <taxon>Murinae</taxon>
        <taxon>Rattus</taxon>
    </lineage>
</organism>
<dbReference type="EMBL" id="CH473979">
    <property type="protein sequence ID" value="EDM08273.1"/>
    <property type="molecule type" value="Genomic_DNA"/>
</dbReference>
<accession>A6J8G1</accession>
<reference evidence="1 2" key="1">
    <citation type="submission" date="2005-09" db="EMBL/GenBank/DDBJ databases">
        <authorList>
            <person name="Mural R.J."/>
            <person name="Li P.W."/>
            <person name="Adams M.D."/>
            <person name="Amanatides P.G."/>
            <person name="Baden-Tillson H."/>
            <person name="Barnstead M."/>
            <person name="Chin S.H."/>
            <person name="Dew I."/>
            <person name="Evans C.A."/>
            <person name="Ferriera S."/>
            <person name="Flanigan M."/>
            <person name="Fosler C."/>
            <person name="Glodek A."/>
            <person name="Gu Z."/>
            <person name="Holt R.A."/>
            <person name="Jennings D."/>
            <person name="Kraft C.L."/>
            <person name="Lu F."/>
            <person name="Nguyen T."/>
            <person name="Nusskern D.R."/>
            <person name="Pfannkoch C.M."/>
            <person name="Sitter C."/>
            <person name="Sutton G.G."/>
            <person name="Venter J.C."/>
            <person name="Wang Z."/>
            <person name="Woodage T."/>
            <person name="Zheng X.H."/>
            <person name="Zhong F."/>
        </authorList>
    </citation>
    <scope>NUCLEOTIDE SEQUENCE [LARGE SCALE GENOMIC DNA]</scope>
    <source>
        <strain>BN</strain>
        <strain evidence="2">Sprague-Dawley</strain>
    </source>
</reference>
<gene>
    <name evidence="1" type="ORF">rCG_54097</name>
</gene>
<dbReference type="AlphaFoldDB" id="A6J8G1"/>
<evidence type="ECO:0000313" key="1">
    <source>
        <dbReference type="EMBL" id="EDM08273.1"/>
    </source>
</evidence>